<dbReference type="AlphaFoldDB" id="A0A833PJI0"/>
<evidence type="ECO:0000313" key="2">
    <source>
        <dbReference type="Proteomes" id="UP000490535"/>
    </source>
</evidence>
<proteinExistence type="predicted"/>
<protein>
    <submittedName>
        <fullName evidence="1">Uncharacterized protein</fullName>
    </submittedName>
</protein>
<evidence type="ECO:0000313" key="1">
    <source>
        <dbReference type="EMBL" id="KAF1028295.1"/>
    </source>
</evidence>
<gene>
    <name evidence="1" type="ORF">GAK29_00175</name>
</gene>
<organism evidence="1 2">
    <name type="scientific">Acinetobacter bereziniae</name>
    <name type="common">Acinetobacter genomosp. 10</name>
    <dbReference type="NCBI Taxonomy" id="106648"/>
    <lineage>
        <taxon>Bacteria</taxon>
        <taxon>Pseudomonadati</taxon>
        <taxon>Pseudomonadota</taxon>
        <taxon>Gammaproteobacteria</taxon>
        <taxon>Moraxellales</taxon>
        <taxon>Moraxellaceae</taxon>
        <taxon>Acinetobacter</taxon>
    </lineage>
</organism>
<comment type="caution">
    <text evidence="1">The sequence shown here is derived from an EMBL/GenBank/DDBJ whole genome shotgun (WGS) entry which is preliminary data.</text>
</comment>
<sequence>MSQNEKNAFAIESHSIDYVDPSERNGNVYAHF</sequence>
<dbReference type="Proteomes" id="UP000490535">
    <property type="component" value="Unassembled WGS sequence"/>
</dbReference>
<accession>A0A833PJI0</accession>
<reference evidence="2" key="1">
    <citation type="journal article" date="2020" name="MBio">
        <title>Horizontal gene transfer to a defensive symbiont with a reduced genome amongst a multipartite beetle microbiome.</title>
        <authorList>
            <person name="Waterworth S.C."/>
            <person name="Florez L.V."/>
            <person name="Rees E.R."/>
            <person name="Hertweck C."/>
            <person name="Kaltenpoth M."/>
            <person name="Kwan J.C."/>
        </authorList>
    </citation>
    <scope>NUCLEOTIDE SEQUENCE [LARGE SCALE GENOMIC DNA]</scope>
</reference>
<name>A0A833PJI0_ACIBZ</name>
<dbReference type="EMBL" id="WNDP01000002">
    <property type="protein sequence ID" value="KAF1028295.1"/>
    <property type="molecule type" value="Genomic_DNA"/>
</dbReference>